<dbReference type="Gene3D" id="2.30.34.10">
    <property type="entry name" value="Leishmanolysin domain 4"/>
    <property type="match status" value="1"/>
</dbReference>
<dbReference type="Gene3D" id="3.10.170.20">
    <property type="match status" value="1"/>
</dbReference>
<comment type="similarity">
    <text evidence="1 8">Belongs to the peptidase M8 family.</text>
</comment>
<evidence type="ECO:0000256" key="4">
    <source>
        <dbReference type="ARBA" id="ARBA00022801"/>
    </source>
</evidence>
<evidence type="ECO:0000313" key="10">
    <source>
        <dbReference type="Proteomes" id="UP001164746"/>
    </source>
</evidence>
<gene>
    <name evidence="9" type="ORF">MAR_020108</name>
</gene>
<keyword evidence="3 8" id="KW-0479">Metal-binding</keyword>
<reference evidence="9" key="1">
    <citation type="submission" date="2022-11" db="EMBL/GenBank/DDBJ databases">
        <title>Centuries of genome instability and evolution in soft-shell clam transmissible cancer (bioRxiv).</title>
        <authorList>
            <person name="Hart S.F.M."/>
            <person name="Yonemitsu M.A."/>
            <person name="Giersch R.M."/>
            <person name="Beal B.F."/>
            <person name="Arriagada G."/>
            <person name="Davis B.W."/>
            <person name="Ostrander E.A."/>
            <person name="Goff S.P."/>
            <person name="Metzger M.J."/>
        </authorList>
    </citation>
    <scope>NUCLEOTIDE SEQUENCE</scope>
    <source>
        <strain evidence="9">MELC-2E11</strain>
        <tissue evidence="9">Siphon/mantle</tissue>
    </source>
</reference>
<evidence type="ECO:0000256" key="7">
    <source>
        <dbReference type="ARBA" id="ARBA00039717"/>
    </source>
</evidence>
<dbReference type="Gene3D" id="2.10.55.10">
    <property type="entry name" value="Leishmanolysin domain 3"/>
    <property type="match status" value="1"/>
</dbReference>
<evidence type="ECO:0000256" key="8">
    <source>
        <dbReference type="RuleBase" id="RU366077"/>
    </source>
</evidence>
<keyword evidence="5 8" id="KW-0862">Zinc</keyword>
<evidence type="ECO:0000256" key="6">
    <source>
        <dbReference type="ARBA" id="ARBA00023049"/>
    </source>
</evidence>
<keyword evidence="4 8" id="KW-0378">Hydrolase</keyword>
<organism evidence="9 10">
    <name type="scientific">Mya arenaria</name>
    <name type="common">Soft-shell clam</name>
    <dbReference type="NCBI Taxonomy" id="6604"/>
    <lineage>
        <taxon>Eukaryota</taxon>
        <taxon>Metazoa</taxon>
        <taxon>Spiralia</taxon>
        <taxon>Lophotrochozoa</taxon>
        <taxon>Mollusca</taxon>
        <taxon>Bivalvia</taxon>
        <taxon>Autobranchia</taxon>
        <taxon>Heteroconchia</taxon>
        <taxon>Euheterodonta</taxon>
        <taxon>Imparidentia</taxon>
        <taxon>Neoheterodontei</taxon>
        <taxon>Myida</taxon>
        <taxon>Myoidea</taxon>
        <taxon>Myidae</taxon>
        <taxon>Mya</taxon>
    </lineage>
</organism>
<dbReference type="PANTHER" id="PTHR10942">
    <property type="entry name" value="LEISHMANOLYSIN-LIKE PEPTIDASE"/>
    <property type="match status" value="1"/>
</dbReference>
<proteinExistence type="inferred from homology"/>
<dbReference type="Gene3D" id="3.90.132.10">
    <property type="entry name" value="Leishmanolysin , domain 2"/>
    <property type="match status" value="1"/>
</dbReference>
<dbReference type="PANTHER" id="PTHR10942:SF0">
    <property type="entry name" value="LEISHMANOLYSIN-LIKE PEPTIDASE"/>
    <property type="match status" value="1"/>
</dbReference>
<dbReference type="Pfam" id="PF01457">
    <property type="entry name" value="Peptidase_M8"/>
    <property type="match status" value="1"/>
</dbReference>
<evidence type="ECO:0000256" key="2">
    <source>
        <dbReference type="ARBA" id="ARBA00022670"/>
    </source>
</evidence>
<accession>A0ABY7E6D3</accession>
<dbReference type="SUPFAM" id="SSF55486">
    <property type="entry name" value="Metalloproteases ('zincins'), catalytic domain"/>
    <property type="match status" value="1"/>
</dbReference>
<feature type="non-terminal residue" evidence="9">
    <location>
        <position position="1"/>
    </location>
</feature>
<comment type="cofactor">
    <cofactor evidence="8">
        <name>Zn(2+)</name>
        <dbReference type="ChEBI" id="CHEBI:29105"/>
    </cofactor>
    <text evidence="8">Binds 1 zinc ion per subunit.</text>
</comment>
<dbReference type="Proteomes" id="UP001164746">
    <property type="component" value="Chromosome 5"/>
</dbReference>
<evidence type="ECO:0000256" key="1">
    <source>
        <dbReference type="ARBA" id="ARBA00005860"/>
    </source>
</evidence>
<evidence type="ECO:0000256" key="5">
    <source>
        <dbReference type="ARBA" id="ARBA00022833"/>
    </source>
</evidence>
<protein>
    <recommendedName>
        <fullName evidence="7 8">Leishmanolysin-like peptidase</fullName>
        <ecNumber evidence="8">3.4.24.-</ecNumber>
    </recommendedName>
</protein>
<name>A0ABY7E6D3_MYAAR</name>
<dbReference type="EC" id="3.4.24.-" evidence="8"/>
<keyword evidence="10" id="KW-1185">Reference proteome</keyword>
<dbReference type="InterPro" id="IPR001577">
    <property type="entry name" value="Peptidase_M8"/>
</dbReference>
<sequence length="551" mass="63098">DFPEEEEIGFIKPKRNAKVEQAVTYWENTLQVLQQHGTIWLDKKCVSNEVRYYEGVRYCKDGCQSVSFCGDVKIPIEHLRWCVWWDSHANVYHNPLESAPGVAGSDFILYVAALHSDKCERQKTVAFAAHCQMEQALDSIQTSIHKHTELLYTIKHEILHALGFTASLYAFYRDQFGHPLTERDQYTGKPLVFDAGLLMYKWSDRVVSQVTRPSWRLKGQTIRKTVNMIITPNVVREVRAHFGCPNLEGGELEDQGINGTAITHWEKRVFENEFMTGTYTQNPYENAGNLEWGQGMGCDFVMKSCYHWMETKINNNEDIHPFCIHANRGQLKTDCTRNRKAVAICNLTVEGVPASDVNRYGGSVSLADYCPYLQEFVWKQEDSLVRGSRCALTQNRVDPTQNYLLETYGPQSACFHHGSEWSLLQCDSQFKPHYGSGCYEYRCDVTQGLQVIVMGQAYTCYYAGQQVLIGYVDPRWLHQGNITCPPCQELCQSQGITCPPERRDIYDVHPNANTNERIPCAASFIYSWNLTTLSALCISFKLVLDILYCYR</sequence>
<keyword evidence="2 8" id="KW-0645">Protease</keyword>
<keyword evidence="6 8" id="KW-0482">Metalloprotease</keyword>
<dbReference type="EMBL" id="CP111016">
    <property type="protein sequence ID" value="WAR04739.1"/>
    <property type="molecule type" value="Genomic_DNA"/>
</dbReference>
<evidence type="ECO:0000313" key="9">
    <source>
        <dbReference type="EMBL" id="WAR04739.1"/>
    </source>
</evidence>
<evidence type="ECO:0000256" key="3">
    <source>
        <dbReference type="ARBA" id="ARBA00022723"/>
    </source>
</evidence>